<name>A0A8J6CEP2_DIALT</name>
<comment type="caution">
    <text evidence="3">The sequence shown here is derived from an EMBL/GenBank/DDBJ whole genome shotgun (WGS) entry which is preliminary data.</text>
</comment>
<feature type="transmembrane region" description="Helical" evidence="2">
    <location>
        <begin position="86"/>
        <end position="113"/>
    </location>
</feature>
<keyword evidence="2" id="KW-0472">Membrane</keyword>
<feature type="transmembrane region" description="Helical" evidence="2">
    <location>
        <begin position="158"/>
        <end position="181"/>
    </location>
</feature>
<gene>
    <name evidence="3" type="ORF">KFE25_000421</name>
</gene>
<evidence type="ECO:0000256" key="1">
    <source>
        <dbReference type="SAM" id="MobiDB-lite"/>
    </source>
</evidence>
<accession>A0A8J6CEP2</accession>
<evidence type="ECO:0000313" key="3">
    <source>
        <dbReference type="EMBL" id="KAG8467105.1"/>
    </source>
</evidence>
<proteinExistence type="predicted"/>
<feature type="region of interest" description="Disordered" evidence="1">
    <location>
        <begin position="114"/>
        <end position="133"/>
    </location>
</feature>
<dbReference type="AlphaFoldDB" id="A0A8J6CEP2"/>
<keyword evidence="2" id="KW-0812">Transmembrane</keyword>
<protein>
    <submittedName>
        <fullName evidence="3">Uncharacterized protein</fullName>
    </submittedName>
</protein>
<evidence type="ECO:0000313" key="4">
    <source>
        <dbReference type="Proteomes" id="UP000751190"/>
    </source>
</evidence>
<dbReference type="EMBL" id="JAGTXO010000006">
    <property type="protein sequence ID" value="KAG8467105.1"/>
    <property type="molecule type" value="Genomic_DNA"/>
</dbReference>
<keyword evidence="2" id="KW-1133">Transmembrane helix</keyword>
<dbReference type="OrthoDB" id="10578273at2759"/>
<feature type="compositionally biased region" description="Low complexity" evidence="1">
    <location>
        <begin position="114"/>
        <end position="123"/>
    </location>
</feature>
<sequence length="297" mass="30958">MAAILAAGASACVHSLQGRPELNGEIVTLVTFDEAAARWVCRTADGGRVALRNANLQPVRNAATDGLARAPMRAPAWAQSIASLPWAHFAGGLCITLLAGYLFRGSAGGVGAARATRGGASRGRPSHASSPPGWSFSSPLSGAAGAFGSAAITPYLPFAALLGAMGVVWALFVDAGGGTAGTPLQRQVRTGLARAVGAASSLANGLSAFQLAILAVGLLLSWSLFTEQLRLELNVSQLVMLPIVGYTLWRSRGNLHDMNPFQLLWLLDIVMRMFRPTGHQRGGYGGGYGGGRRRMFF</sequence>
<reference evidence="3" key="1">
    <citation type="submission" date="2021-05" db="EMBL/GenBank/DDBJ databases">
        <title>The genome of the haptophyte Pavlova lutheri (Diacronema luteri, Pavlovales) - a model for lipid biosynthesis in eukaryotic algae.</title>
        <authorList>
            <person name="Hulatt C.J."/>
            <person name="Posewitz M.C."/>
        </authorList>
    </citation>
    <scope>NUCLEOTIDE SEQUENCE</scope>
    <source>
        <strain evidence="3">NIVA-4/92</strain>
    </source>
</reference>
<evidence type="ECO:0000256" key="2">
    <source>
        <dbReference type="SAM" id="Phobius"/>
    </source>
</evidence>
<feature type="transmembrane region" description="Helical" evidence="2">
    <location>
        <begin position="202"/>
        <end position="225"/>
    </location>
</feature>
<keyword evidence="4" id="KW-1185">Reference proteome</keyword>
<dbReference type="Proteomes" id="UP000751190">
    <property type="component" value="Unassembled WGS sequence"/>
</dbReference>
<organism evidence="3 4">
    <name type="scientific">Diacronema lutheri</name>
    <name type="common">Unicellular marine alga</name>
    <name type="synonym">Monochrysis lutheri</name>
    <dbReference type="NCBI Taxonomy" id="2081491"/>
    <lineage>
        <taxon>Eukaryota</taxon>
        <taxon>Haptista</taxon>
        <taxon>Haptophyta</taxon>
        <taxon>Pavlovophyceae</taxon>
        <taxon>Pavlovales</taxon>
        <taxon>Pavlovaceae</taxon>
        <taxon>Diacronema</taxon>
    </lineage>
</organism>